<evidence type="ECO:0000313" key="3">
    <source>
        <dbReference type="Proteomes" id="UP000004699"/>
    </source>
</evidence>
<keyword evidence="1" id="KW-0812">Transmembrane</keyword>
<proteinExistence type="predicted"/>
<dbReference type="Proteomes" id="UP000004699">
    <property type="component" value="Unassembled WGS sequence"/>
</dbReference>
<evidence type="ECO:0000313" key="2">
    <source>
        <dbReference type="EMBL" id="EED36920.1"/>
    </source>
</evidence>
<keyword evidence="3" id="KW-1185">Reference proteome</keyword>
<dbReference type="RefSeq" id="WP_009021661.1">
    <property type="nucleotide sequence ID" value="NZ_DS999411.1"/>
</dbReference>
<dbReference type="OrthoDB" id="9993920at2"/>
<gene>
    <name evidence="2" type="ORF">NOR51B_2873</name>
</gene>
<reference evidence="3" key="1">
    <citation type="journal article" date="2013" name="BMC Microbiol.">
        <title>Taxonomy and evolution of bacteriochlorophyll a-containing members of the OM60/NOR5 clade of marine gammaproteobacteria: description of Luminiphilus syltensis gen. nov., sp. nov., reclassification of Haliea rubra as Pseudohaliea rubra gen. nov., comb. nov., and emendation of Chromatocurvus halotolerans.</title>
        <authorList>
            <person name="Spring S."/>
            <person name="Riedel T."/>
            <person name="Sproer C."/>
            <person name="Yan S."/>
            <person name="Harder J."/>
            <person name="Fuchs B.M."/>
        </authorList>
    </citation>
    <scope>NUCLEOTIDE SEQUENCE [LARGE SCALE GENOMIC DNA]</scope>
    <source>
        <strain evidence="3">NOR51-B</strain>
    </source>
</reference>
<keyword evidence="1" id="KW-0472">Membrane</keyword>
<dbReference type="EMBL" id="DS999411">
    <property type="protein sequence ID" value="EED36920.1"/>
    <property type="molecule type" value="Genomic_DNA"/>
</dbReference>
<name>B8KSI7_9GAMM</name>
<keyword evidence="1" id="KW-1133">Transmembrane helix</keyword>
<sequence>MTVQKIREWLEIIGLFSVVGSLIFVGLQMKQTQDIAIAASFQARTTTLSDGFSARAANTEALSAELRVEGINPNNQVTGLPIDIPESAGVLTELEYRAGILHALSMWQQWNNIHYQHEMGFMPDGSWSRLRSAIKRNFEQKTLASLTYKSFQWPPKFRTEIDEIIAEVEVENSQ</sequence>
<evidence type="ECO:0000256" key="1">
    <source>
        <dbReference type="SAM" id="Phobius"/>
    </source>
</evidence>
<dbReference type="AlphaFoldDB" id="B8KSI7"/>
<dbReference type="HOGENOM" id="CLU_1641710_0_0_6"/>
<protein>
    <submittedName>
        <fullName evidence="2">Uncharacterized protein</fullName>
    </submittedName>
</protein>
<feature type="transmembrane region" description="Helical" evidence="1">
    <location>
        <begin position="12"/>
        <end position="29"/>
    </location>
</feature>
<accession>B8KSI7</accession>
<organism evidence="2 3">
    <name type="scientific">Luminiphilus syltensis NOR5-1B</name>
    <dbReference type="NCBI Taxonomy" id="565045"/>
    <lineage>
        <taxon>Bacteria</taxon>
        <taxon>Pseudomonadati</taxon>
        <taxon>Pseudomonadota</taxon>
        <taxon>Gammaproteobacteria</taxon>
        <taxon>Cellvibrionales</taxon>
        <taxon>Halieaceae</taxon>
        <taxon>Luminiphilus</taxon>
    </lineage>
</organism>